<evidence type="ECO:0000256" key="6">
    <source>
        <dbReference type="ARBA" id="ARBA00022984"/>
    </source>
</evidence>
<comment type="similarity">
    <text evidence="11">Belongs to the SEDS family. FtsW subfamily.</text>
</comment>
<evidence type="ECO:0000256" key="5">
    <source>
        <dbReference type="ARBA" id="ARBA00022960"/>
    </source>
</evidence>
<reference evidence="18 19" key="1">
    <citation type="submission" date="2015-08" db="EMBL/GenBank/DDBJ databases">
        <title>Genomic sequence of Lactobacillus heilongjiangensis DSM 28069, isolated from Chinese traditional pickle.</title>
        <authorList>
            <person name="Jiang X."/>
            <person name="Zheng B."/>
            <person name="Cheng H."/>
        </authorList>
    </citation>
    <scope>NUCLEOTIDE SEQUENCE [LARGE SCALE GENOMIC DNA]</scope>
    <source>
        <strain evidence="18 19">DSM 28069</strain>
    </source>
</reference>
<evidence type="ECO:0000256" key="9">
    <source>
        <dbReference type="ARBA" id="ARBA00032370"/>
    </source>
</evidence>
<organism evidence="18 19">
    <name type="scientific">Companilactobacillus heilongjiangensis</name>
    <dbReference type="NCBI Taxonomy" id="1074467"/>
    <lineage>
        <taxon>Bacteria</taxon>
        <taxon>Bacillati</taxon>
        <taxon>Bacillota</taxon>
        <taxon>Bacilli</taxon>
        <taxon>Lactobacillales</taxon>
        <taxon>Lactobacillaceae</taxon>
        <taxon>Companilactobacillus</taxon>
    </lineage>
</organism>
<keyword evidence="7 17" id="KW-1133">Transmembrane helix</keyword>
<comment type="subcellular location">
    <subcellularLocation>
        <location evidence="1">Membrane</location>
        <topology evidence="1">Multi-pass membrane protein</topology>
    </subcellularLocation>
</comment>
<evidence type="ECO:0000256" key="11">
    <source>
        <dbReference type="ARBA" id="ARBA00038053"/>
    </source>
</evidence>
<gene>
    <name evidence="18" type="ORF">JP39_04855</name>
</gene>
<feature type="transmembrane region" description="Helical" evidence="17">
    <location>
        <begin position="12"/>
        <end position="32"/>
    </location>
</feature>
<keyword evidence="4 17" id="KW-0812">Transmembrane</keyword>
<dbReference type="EMBL" id="CP012559">
    <property type="protein sequence ID" value="ALB28741.1"/>
    <property type="molecule type" value="Genomic_DNA"/>
</dbReference>
<evidence type="ECO:0000313" key="19">
    <source>
        <dbReference type="Proteomes" id="UP000061546"/>
    </source>
</evidence>
<evidence type="ECO:0000256" key="4">
    <source>
        <dbReference type="ARBA" id="ARBA00022692"/>
    </source>
</evidence>
<dbReference type="GO" id="GO:0005886">
    <property type="term" value="C:plasma membrane"/>
    <property type="evidence" value="ECO:0007669"/>
    <property type="project" value="TreeGrafter"/>
</dbReference>
<evidence type="ECO:0000256" key="13">
    <source>
        <dbReference type="ARBA" id="ARBA00041418"/>
    </source>
</evidence>
<dbReference type="GO" id="GO:0015648">
    <property type="term" value="F:lipid-linked peptidoglycan transporter activity"/>
    <property type="evidence" value="ECO:0007669"/>
    <property type="project" value="TreeGrafter"/>
</dbReference>
<keyword evidence="19" id="KW-1185">Reference proteome</keyword>
<dbReference type="InterPro" id="IPR001182">
    <property type="entry name" value="FtsW/RodA"/>
</dbReference>
<feature type="transmembrane region" description="Helical" evidence="17">
    <location>
        <begin position="326"/>
        <end position="353"/>
    </location>
</feature>
<evidence type="ECO:0000256" key="16">
    <source>
        <dbReference type="ARBA" id="ARBA00049966"/>
    </source>
</evidence>
<protein>
    <recommendedName>
        <fullName evidence="12">Probable peptidoglycan glycosyltransferase FtsW</fullName>
        <ecNumber evidence="14">2.4.99.28</ecNumber>
    </recommendedName>
    <alternativeName>
        <fullName evidence="13">Cell division protein FtsW</fullName>
    </alternativeName>
    <alternativeName>
        <fullName evidence="10">Cell wall polymerase</fullName>
    </alternativeName>
    <alternativeName>
        <fullName evidence="9">Peptidoglycan polymerase</fullName>
    </alternativeName>
</protein>
<comment type="function">
    <text evidence="16">Peptidoglycan polymerase that is essential for cell division.</text>
</comment>
<keyword evidence="5" id="KW-0133">Cell shape</keyword>
<dbReference type="AlphaFoldDB" id="A0A0K2LBR1"/>
<feature type="transmembrane region" description="Helical" evidence="17">
    <location>
        <begin position="174"/>
        <end position="190"/>
    </location>
</feature>
<proteinExistence type="inferred from homology"/>
<dbReference type="GO" id="GO:0032153">
    <property type="term" value="C:cell division site"/>
    <property type="evidence" value="ECO:0007669"/>
    <property type="project" value="TreeGrafter"/>
</dbReference>
<accession>A0A0K2LBR1</accession>
<evidence type="ECO:0000256" key="2">
    <source>
        <dbReference type="ARBA" id="ARBA00022676"/>
    </source>
</evidence>
<evidence type="ECO:0000256" key="12">
    <source>
        <dbReference type="ARBA" id="ARBA00041185"/>
    </source>
</evidence>
<dbReference type="STRING" id="1074467.JP39_04855"/>
<dbReference type="InterPro" id="IPR018365">
    <property type="entry name" value="Cell_cycle_FtsW-rel_CS"/>
</dbReference>
<dbReference type="EC" id="2.4.99.28" evidence="14"/>
<evidence type="ECO:0000256" key="14">
    <source>
        <dbReference type="ARBA" id="ARBA00044770"/>
    </source>
</evidence>
<evidence type="ECO:0000256" key="15">
    <source>
        <dbReference type="ARBA" id="ARBA00049902"/>
    </source>
</evidence>
<sequence>MKKLRKIDLWIVIPYILLLGIGIVMVYSASFYNALVVGGRTNQYLIKQLAYAVLGLFLCYVTFMLKEKIFKNQRILSFVMIVTGGSLFYLLLRAKLVPSSRVNGASAWINLGLINFQPLELAKLFFIMYLALFLTNKQNRLLRKQGWKEVFLEVLQPLFVVVVMIVLVFMQPDIGGALILSLITLVLLSSSTIPGRLIAELSGMLLVVFTSMVVIITKFPPEFVKHGYAYQRFLAMQHPFQLEQKSGAQLVNSFYAISNGGVFGVGLGNSIQKRGYLPEPHTDFIMSIVSEELGFVGVAFILGLLFIIIMRMISLGFRSRKTYNSLVYYGVATMILIQVVLNIGGLLGVIPLTGVTLPFVSYGGSSLLILSVALGVVLNLEATAKFEKIKKG</sequence>
<dbReference type="Pfam" id="PF01098">
    <property type="entry name" value="FTSW_RODA_SPOVE"/>
    <property type="match status" value="1"/>
</dbReference>
<keyword evidence="3" id="KW-0808">Transferase</keyword>
<dbReference type="GO" id="GO:0051301">
    <property type="term" value="P:cell division"/>
    <property type="evidence" value="ECO:0007669"/>
    <property type="project" value="UniProtKB-KW"/>
</dbReference>
<dbReference type="GO" id="GO:0009252">
    <property type="term" value="P:peptidoglycan biosynthetic process"/>
    <property type="evidence" value="ECO:0007669"/>
    <property type="project" value="UniProtKB-KW"/>
</dbReference>
<dbReference type="Proteomes" id="UP000061546">
    <property type="component" value="Chromosome"/>
</dbReference>
<feature type="transmembrane region" description="Helical" evidence="17">
    <location>
        <begin position="150"/>
        <end position="168"/>
    </location>
</feature>
<keyword evidence="8 17" id="KW-0472">Membrane</keyword>
<dbReference type="PANTHER" id="PTHR30474">
    <property type="entry name" value="CELL CYCLE PROTEIN"/>
    <property type="match status" value="1"/>
</dbReference>
<evidence type="ECO:0000256" key="7">
    <source>
        <dbReference type="ARBA" id="ARBA00022989"/>
    </source>
</evidence>
<keyword evidence="18" id="KW-0132">Cell division</keyword>
<dbReference type="PANTHER" id="PTHR30474:SF2">
    <property type="entry name" value="PEPTIDOGLYCAN GLYCOSYLTRANSFERASE FTSW-RELATED"/>
    <property type="match status" value="1"/>
</dbReference>
<feature type="transmembrane region" description="Helical" evidence="17">
    <location>
        <begin position="112"/>
        <end position="134"/>
    </location>
</feature>
<name>A0A0K2LBR1_9LACO</name>
<keyword evidence="2" id="KW-0328">Glycosyltransferase</keyword>
<comment type="catalytic activity">
    <reaction evidence="15">
        <text>[GlcNAc-(1-&gt;4)-Mur2Ac(oyl-L-Ala-gamma-D-Glu-L-Lys-D-Ala-D-Ala)](n)-di-trans,octa-cis-undecaprenyl diphosphate + beta-D-GlcNAc-(1-&gt;4)-Mur2Ac(oyl-L-Ala-gamma-D-Glu-L-Lys-D-Ala-D-Ala)-di-trans,octa-cis-undecaprenyl diphosphate = [GlcNAc-(1-&gt;4)-Mur2Ac(oyl-L-Ala-gamma-D-Glu-L-Lys-D-Ala-D-Ala)](n+1)-di-trans,octa-cis-undecaprenyl diphosphate + di-trans,octa-cis-undecaprenyl diphosphate + H(+)</text>
        <dbReference type="Rhea" id="RHEA:23708"/>
        <dbReference type="Rhea" id="RHEA-COMP:9602"/>
        <dbReference type="Rhea" id="RHEA-COMP:9603"/>
        <dbReference type="ChEBI" id="CHEBI:15378"/>
        <dbReference type="ChEBI" id="CHEBI:58405"/>
        <dbReference type="ChEBI" id="CHEBI:60033"/>
        <dbReference type="ChEBI" id="CHEBI:78435"/>
        <dbReference type="EC" id="2.4.99.28"/>
    </reaction>
</comment>
<feature type="transmembrane region" description="Helical" evidence="17">
    <location>
        <begin position="197"/>
        <end position="216"/>
    </location>
</feature>
<evidence type="ECO:0000256" key="8">
    <source>
        <dbReference type="ARBA" id="ARBA00023136"/>
    </source>
</evidence>
<feature type="transmembrane region" description="Helical" evidence="17">
    <location>
        <begin position="44"/>
        <end position="63"/>
    </location>
</feature>
<keyword evidence="18" id="KW-0131">Cell cycle</keyword>
<feature type="transmembrane region" description="Helical" evidence="17">
    <location>
        <begin position="293"/>
        <end position="314"/>
    </location>
</feature>
<dbReference type="GO" id="GO:0008955">
    <property type="term" value="F:peptidoglycan glycosyltransferase activity"/>
    <property type="evidence" value="ECO:0007669"/>
    <property type="project" value="UniProtKB-EC"/>
</dbReference>
<dbReference type="RefSeq" id="WP_041499435.1">
    <property type="nucleotide sequence ID" value="NZ_BJDV01000011.1"/>
</dbReference>
<evidence type="ECO:0000256" key="1">
    <source>
        <dbReference type="ARBA" id="ARBA00004141"/>
    </source>
</evidence>
<feature type="transmembrane region" description="Helical" evidence="17">
    <location>
        <begin position="75"/>
        <end position="92"/>
    </location>
</feature>
<evidence type="ECO:0000313" key="18">
    <source>
        <dbReference type="EMBL" id="ALB28741.1"/>
    </source>
</evidence>
<evidence type="ECO:0000256" key="3">
    <source>
        <dbReference type="ARBA" id="ARBA00022679"/>
    </source>
</evidence>
<dbReference type="PROSITE" id="PS00428">
    <property type="entry name" value="FTSW_RODA_SPOVE"/>
    <property type="match status" value="1"/>
</dbReference>
<evidence type="ECO:0000256" key="10">
    <source>
        <dbReference type="ARBA" id="ARBA00033270"/>
    </source>
</evidence>
<dbReference type="GO" id="GO:0008360">
    <property type="term" value="P:regulation of cell shape"/>
    <property type="evidence" value="ECO:0007669"/>
    <property type="project" value="UniProtKB-KW"/>
</dbReference>
<dbReference type="OrthoDB" id="9812661at2"/>
<dbReference type="KEGG" id="lhi:JP39_04855"/>
<keyword evidence="6" id="KW-0573">Peptidoglycan synthesis</keyword>
<evidence type="ECO:0000256" key="17">
    <source>
        <dbReference type="SAM" id="Phobius"/>
    </source>
</evidence>
<feature type="transmembrane region" description="Helical" evidence="17">
    <location>
        <begin position="359"/>
        <end position="380"/>
    </location>
</feature>